<dbReference type="SUPFAM" id="SSF56420">
    <property type="entry name" value="Peptide deformylase"/>
    <property type="match status" value="1"/>
</dbReference>
<sequence length="188" mass="20738">MSRRYPCGMAPHSIRIIGDPVLTQRASEVTNVDGAFARLVQDMFVTMYDAPGVGLAAPQIGVQKRFFIFDHDDAPGVIINPVIVESRGEAEFTEGCLSIPGLHFEIIRPAEIHVKGYDLDGNELDLELDDFAARVFQHEIDHLEGILMETLLTPEQLAESRAAIRELRALGVGQLPEPEVGIGRLRLP</sequence>
<organism evidence="2">
    <name type="scientific">freshwater metagenome</name>
    <dbReference type="NCBI Taxonomy" id="449393"/>
    <lineage>
        <taxon>unclassified sequences</taxon>
        <taxon>metagenomes</taxon>
        <taxon>ecological metagenomes</taxon>
    </lineage>
</organism>
<dbReference type="InterPro" id="IPR023635">
    <property type="entry name" value="Peptide_deformylase"/>
</dbReference>
<dbReference type="PRINTS" id="PR01576">
    <property type="entry name" value="PDEFORMYLASE"/>
</dbReference>
<dbReference type="PANTHER" id="PTHR10458:SF22">
    <property type="entry name" value="PEPTIDE DEFORMYLASE"/>
    <property type="match status" value="1"/>
</dbReference>
<protein>
    <submittedName>
        <fullName evidence="2">Unannotated protein</fullName>
    </submittedName>
</protein>
<name>A0A6J6CP45_9ZZZZ</name>
<dbReference type="EMBL" id="CAEZSU010000098">
    <property type="protein sequence ID" value="CAB4552986.1"/>
    <property type="molecule type" value="Genomic_DNA"/>
</dbReference>
<dbReference type="GO" id="GO:0042586">
    <property type="term" value="F:peptide deformylase activity"/>
    <property type="evidence" value="ECO:0007669"/>
    <property type="project" value="InterPro"/>
</dbReference>
<dbReference type="NCBIfam" id="NF001159">
    <property type="entry name" value="PRK00150.1-3"/>
    <property type="match status" value="1"/>
</dbReference>
<evidence type="ECO:0000313" key="2">
    <source>
        <dbReference type="EMBL" id="CAB4552986.1"/>
    </source>
</evidence>
<dbReference type="EMBL" id="CAEZTR010000004">
    <property type="protein sequence ID" value="CAB4564726.1"/>
    <property type="molecule type" value="Genomic_DNA"/>
</dbReference>
<dbReference type="EMBL" id="CAEZTG010000184">
    <property type="protein sequence ID" value="CAB4578166.1"/>
    <property type="molecule type" value="Genomic_DNA"/>
</dbReference>
<evidence type="ECO:0000256" key="1">
    <source>
        <dbReference type="ARBA" id="ARBA00010759"/>
    </source>
</evidence>
<gene>
    <name evidence="2" type="ORF">UFOPK1495_01004</name>
    <name evidence="4" type="ORF">UFOPK1603_01571</name>
    <name evidence="3" type="ORF">UFOPK1711_00134</name>
</gene>
<dbReference type="Pfam" id="PF01327">
    <property type="entry name" value="Pep_deformylase"/>
    <property type="match status" value="1"/>
</dbReference>
<reference evidence="2" key="1">
    <citation type="submission" date="2020-05" db="EMBL/GenBank/DDBJ databases">
        <authorList>
            <person name="Chiriac C."/>
            <person name="Salcher M."/>
            <person name="Ghai R."/>
            <person name="Kavagutti S V."/>
        </authorList>
    </citation>
    <scope>NUCLEOTIDE SEQUENCE</scope>
</reference>
<comment type="similarity">
    <text evidence="1">Belongs to the polypeptide deformylase family.</text>
</comment>
<proteinExistence type="inferred from homology"/>
<dbReference type="PANTHER" id="PTHR10458">
    <property type="entry name" value="PEPTIDE DEFORMYLASE"/>
    <property type="match status" value="1"/>
</dbReference>
<dbReference type="Gene3D" id="3.90.45.10">
    <property type="entry name" value="Peptide deformylase"/>
    <property type="match status" value="1"/>
</dbReference>
<dbReference type="AlphaFoldDB" id="A0A6J6CP45"/>
<dbReference type="HAMAP" id="MF_00163">
    <property type="entry name" value="Pep_deformylase"/>
    <property type="match status" value="1"/>
</dbReference>
<dbReference type="NCBIfam" id="TIGR00079">
    <property type="entry name" value="pept_deformyl"/>
    <property type="match status" value="1"/>
</dbReference>
<dbReference type="PIRSF" id="PIRSF004749">
    <property type="entry name" value="Pep_def"/>
    <property type="match status" value="1"/>
</dbReference>
<dbReference type="InterPro" id="IPR036821">
    <property type="entry name" value="Peptide_deformylase_sf"/>
</dbReference>
<evidence type="ECO:0000313" key="3">
    <source>
        <dbReference type="EMBL" id="CAB4564726.1"/>
    </source>
</evidence>
<dbReference type="CDD" id="cd00487">
    <property type="entry name" value="Pep_deformylase"/>
    <property type="match status" value="1"/>
</dbReference>
<accession>A0A6J6CP45</accession>
<evidence type="ECO:0000313" key="4">
    <source>
        <dbReference type="EMBL" id="CAB4578166.1"/>
    </source>
</evidence>